<sequence>MSADNLDAAAKTNLHEETRRIWDQNASFWDEKMGEGNDFQRILVGPASERLLNIQPEESVLELACGNGVFSRRLAQLGAQVVATDFSAGLLEHAQARHSEHAERIQYQLVDATNEEQIVSLGRQRFDAAVCNMAIMDMSEVDPLMRAMRQVVKPGGRFVFCIMHPCFNQSGMTLYGEETNVDGKLVTTYGIKITSYLHNQPQKGIGIIGQPVPQYYFDRPLHVLFGACFKAGLVMDGIEEPAFNHPYDGSHRPRSFGWANYSEIPPVLAVRLRVP</sequence>
<dbReference type="GO" id="GO:0008168">
    <property type="term" value="F:methyltransferase activity"/>
    <property type="evidence" value="ECO:0007669"/>
    <property type="project" value="UniProtKB-KW"/>
</dbReference>
<dbReference type="InterPro" id="IPR041698">
    <property type="entry name" value="Methyltransf_25"/>
</dbReference>
<keyword evidence="3" id="KW-0949">S-adenosyl-L-methionine</keyword>
<reference evidence="6" key="1">
    <citation type="submission" date="2018-12" db="EMBL/GenBank/DDBJ databases">
        <title>Tengunoibacter tsumagoiensis gen. nov., sp. nov., Dictyobacter kobayashii sp. nov., D. alpinus sp. nov., and D. joshuensis sp. nov. and description of Dictyobacteraceae fam. nov. within the order Ktedonobacterales isolated from Tengu-no-mugimeshi.</title>
        <authorList>
            <person name="Wang C.M."/>
            <person name="Zheng Y."/>
            <person name="Sakai Y."/>
            <person name="Toyoda A."/>
            <person name="Minakuchi Y."/>
            <person name="Abe K."/>
            <person name="Yokota A."/>
            <person name="Yabe S."/>
        </authorList>
    </citation>
    <scope>NUCLEOTIDE SEQUENCE [LARGE SCALE GENOMIC DNA]</scope>
    <source>
        <strain evidence="6">Uno11</strain>
    </source>
</reference>
<organism evidence="5 6">
    <name type="scientific">Dictyobacter kobayashii</name>
    <dbReference type="NCBI Taxonomy" id="2014872"/>
    <lineage>
        <taxon>Bacteria</taxon>
        <taxon>Bacillati</taxon>
        <taxon>Chloroflexota</taxon>
        <taxon>Ktedonobacteria</taxon>
        <taxon>Ktedonobacterales</taxon>
        <taxon>Dictyobacteraceae</taxon>
        <taxon>Dictyobacter</taxon>
    </lineage>
</organism>
<dbReference type="Proteomes" id="UP000287188">
    <property type="component" value="Unassembled WGS sequence"/>
</dbReference>
<evidence type="ECO:0000256" key="1">
    <source>
        <dbReference type="ARBA" id="ARBA00022603"/>
    </source>
</evidence>
<evidence type="ECO:0000259" key="4">
    <source>
        <dbReference type="Pfam" id="PF13649"/>
    </source>
</evidence>
<protein>
    <submittedName>
        <fullName evidence="5">Methyltransferase</fullName>
    </submittedName>
</protein>
<comment type="caution">
    <text evidence="5">The sequence shown here is derived from an EMBL/GenBank/DDBJ whole genome shotgun (WGS) entry which is preliminary data.</text>
</comment>
<dbReference type="RefSeq" id="WP_126557456.1">
    <property type="nucleotide sequence ID" value="NZ_BIFS01000002.1"/>
</dbReference>
<dbReference type="Pfam" id="PF13649">
    <property type="entry name" value="Methyltransf_25"/>
    <property type="match status" value="1"/>
</dbReference>
<evidence type="ECO:0000256" key="3">
    <source>
        <dbReference type="ARBA" id="ARBA00022691"/>
    </source>
</evidence>
<dbReference type="CDD" id="cd02440">
    <property type="entry name" value="AdoMet_MTases"/>
    <property type="match status" value="1"/>
</dbReference>
<name>A0A402AYL0_9CHLR</name>
<evidence type="ECO:0000256" key="2">
    <source>
        <dbReference type="ARBA" id="ARBA00022679"/>
    </source>
</evidence>
<dbReference type="SUPFAM" id="SSF53335">
    <property type="entry name" value="S-adenosyl-L-methionine-dependent methyltransferases"/>
    <property type="match status" value="1"/>
</dbReference>
<keyword evidence="1 5" id="KW-0489">Methyltransferase</keyword>
<dbReference type="Gene3D" id="3.40.50.150">
    <property type="entry name" value="Vaccinia Virus protein VP39"/>
    <property type="match status" value="1"/>
</dbReference>
<proteinExistence type="predicted"/>
<dbReference type="EMBL" id="BIFS01000002">
    <property type="protein sequence ID" value="GCE24199.1"/>
    <property type="molecule type" value="Genomic_DNA"/>
</dbReference>
<dbReference type="OrthoDB" id="9774345at2"/>
<dbReference type="AlphaFoldDB" id="A0A402AYL0"/>
<dbReference type="PANTHER" id="PTHR43464">
    <property type="entry name" value="METHYLTRANSFERASE"/>
    <property type="match status" value="1"/>
</dbReference>
<dbReference type="GO" id="GO:0032259">
    <property type="term" value="P:methylation"/>
    <property type="evidence" value="ECO:0007669"/>
    <property type="project" value="UniProtKB-KW"/>
</dbReference>
<keyword evidence="2 5" id="KW-0808">Transferase</keyword>
<evidence type="ECO:0000313" key="5">
    <source>
        <dbReference type="EMBL" id="GCE24199.1"/>
    </source>
</evidence>
<dbReference type="InterPro" id="IPR029063">
    <property type="entry name" value="SAM-dependent_MTases_sf"/>
</dbReference>
<evidence type="ECO:0000313" key="6">
    <source>
        <dbReference type="Proteomes" id="UP000287188"/>
    </source>
</evidence>
<feature type="domain" description="Methyltransferase" evidence="4">
    <location>
        <begin position="60"/>
        <end position="156"/>
    </location>
</feature>
<dbReference type="PANTHER" id="PTHR43464:SF19">
    <property type="entry name" value="UBIQUINONE BIOSYNTHESIS O-METHYLTRANSFERASE, MITOCHONDRIAL"/>
    <property type="match status" value="1"/>
</dbReference>
<accession>A0A402AYL0</accession>
<keyword evidence="6" id="KW-1185">Reference proteome</keyword>
<gene>
    <name evidence="5" type="ORF">KDK_79990</name>
</gene>